<gene>
    <name evidence="2" type="ORF">DESHY_110236</name>
</gene>
<dbReference type="PANTHER" id="PTHR35801:SF1">
    <property type="entry name" value="PHOSPHOSERINE PHOSPHATASE RSBX"/>
    <property type="match status" value="1"/>
</dbReference>
<dbReference type="eggNOG" id="COG2208">
    <property type="taxonomic scope" value="Bacteria"/>
</dbReference>
<evidence type="ECO:0000313" key="3">
    <source>
        <dbReference type="Proteomes" id="UP000009315"/>
    </source>
</evidence>
<dbReference type="Pfam" id="PF07228">
    <property type="entry name" value="SpoIIE"/>
    <property type="match status" value="1"/>
</dbReference>
<organism evidence="2 3">
    <name type="scientific">Desulforamulus hydrothermalis Lam5 = DSM 18033</name>
    <dbReference type="NCBI Taxonomy" id="1121428"/>
    <lineage>
        <taxon>Bacteria</taxon>
        <taxon>Bacillati</taxon>
        <taxon>Bacillota</taxon>
        <taxon>Clostridia</taxon>
        <taxon>Eubacteriales</taxon>
        <taxon>Peptococcaceae</taxon>
        <taxon>Desulforamulus</taxon>
    </lineage>
</organism>
<dbReference type="PANTHER" id="PTHR35801">
    <property type="entry name" value="PHOSPHOSERINE PHOSPHATASE RSBX"/>
    <property type="match status" value="1"/>
</dbReference>
<dbReference type="SMART" id="SM00331">
    <property type="entry name" value="PP2C_SIG"/>
    <property type="match status" value="1"/>
</dbReference>
<dbReference type="InterPro" id="IPR036457">
    <property type="entry name" value="PPM-type-like_dom_sf"/>
</dbReference>
<name>K8DXE9_9FIRM</name>
<sequence>MPPVKICLDIGVAQLKKYGEELCGDSVEIVRSQQADLVVVSDGLGSGVKANILSRLTTKTAATMLRQGAEIGEVIDTVARTLPIDKTINAAYSTFSILQIEKNGQLYLVEYDNPAVFIGNRNKMFTPRREERLIAGKKIYEYSFDVDDQDWLVLTSDGVINAGLNGRMNVNWNWERIGSFIEDSYAEDKSARDWAAEIAGLCNTLYGGKPGDDVTVAVVKVRHPLYLTILIGPPQRKEDDRPVVRKLMEAPGAKVVCGGTTGEIVSRILGRKVFIDLSSVVEGVPPVGMLPGIDLVTEGAVTLVQTLEHLKLNTDLKQLKDAPDGAGRLAALLKKADRIHFMVGQAKNEALDCHDVPAIYAYKHHVIKDMIKTLREQGKNITEEYF</sequence>
<reference evidence="2 3" key="1">
    <citation type="journal article" date="2013" name="Genome Announc.">
        <title>Genome Sequence of the Sulfate-Reducing Bacterium Desulfotomaculum hydrothermale Lam5(T).</title>
        <authorList>
            <person name="Amin O."/>
            <person name="Fardeau M.L."/>
            <person name="Valette O."/>
            <person name="Hirschler-Rea A."/>
            <person name="Barbe V."/>
            <person name="Medigue C."/>
            <person name="Vacherie B."/>
            <person name="Ollivier B."/>
            <person name="Bertin P.N."/>
            <person name="Dolla A."/>
        </authorList>
    </citation>
    <scope>NUCLEOTIDE SEQUENCE [LARGE SCALE GENOMIC DNA]</scope>
    <source>
        <strain evidence="3">Lam5 / DSM 18033</strain>
    </source>
</reference>
<accession>K8DXE9</accession>
<dbReference type="SUPFAM" id="SSF81606">
    <property type="entry name" value="PP2C-like"/>
    <property type="match status" value="1"/>
</dbReference>
<proteinExistence type="predicted"/>
<feature type="domain" description="PPM-type phosphatase" evidence="1">
    <location>
        <begin position="7"/>
        <end position="221"/>
    </location>
</feature>
<dbReference type="Gene3D" id="3.60.40.10">
    <property type="entry name" value="PPM-type phosphatase domain"/>
    <property type="match status" value="1"/>
</dbReference>
<dbReference type="InterPro" id="IPR001932">
    <property type="entry name" value="PPM-type_phosphatase-like_dom"/>
</dbReference>
<evidence type="ECO:0000259" key="1">
    <source>
        <dbReference type="SMART" id="SM00331"/>
    </source>
</evidence>
<dbReference type="AlphaFoldDB" id="K8DXE9"/>
<keyword evidence="3" id="KW-1185">Reference proteome</keyword>
<dbReference type="Proteomes" id="UP000009315">
    <property type="component" value="Unassembled WGS sequence"/>
</dbReference>
<protein>
    <submittedName>
        <fullName evidence="2">Stage II sporulation E family protein</fullName>
    </submittedName>
</protein>
<dbReference type="STRING" id="1121428.DESHY_110236"/>
<comment type="caution">
    <text evidence="2">The sequence shown here is derived from an EMBL/GenBank/DDBJ whole genome shotgun (WGS) entry which is preliminary data.</text>
</comment>
<dbReference type="InterPro" id="IPR039248">
    <property type="entry name" value="Ptase_RsbX"/>
</dbReference>
<evidence type="ECO:0000313" key="2">
    <source>
        <dbReference type="EMBL" id="CCO07292.1"/>
    </source>
</evidence>
<dbReference type="EMBL" id="CAOS01000003">
    <property type="protein sequence ID" value="CCO07292.1"/>
    <property type="molecule type" value="Genomic_DNA"/>
</dbReference>